<dbReference type="InterPro" id="IPR004616">
    <property type="entry name" value="Leu/Phe-tRNA_Trfase"/>
</dbReference>
<evidence type="ECO:0000256" key="1">
    <source>
        <dbReference type="ARBA" id="ARBA00022490"/>
    </source>
</evidence>
<accession>A0AAE3JJI8</accession>
<dbReference type="AlphaFoldDB" id="A0AAE3JJI8"/>
<dbReference type="HAMAP" id="MF_00688">
    <property type="entry name" value="Leu_Phe_trans"/>
    <property type="match status" value="1"/>
</dbReference>
<keyword evidence="2 4" id="KW-0808">Transferase</keyword>
<keyword evidence="3 4" id="KW-0012">Acyltransferase</keyword>
<evidence type="ECO:0000313" key="5">
    <source>
        <dbReference type="EMBL" id="MCD1655573.1"/>
    </source>
</evidence>
<dbReference type="InterPro" id="IPR042203">
    <property type="entry name" value="Leu/Phe-tRNA_Trfase_C"/>
</dbReference>
<comment type="similarity">
    <text evidence="4">Belongs to the L/F-transferase family.</text>
</comment>
<comment type="catalytic activity">
    <reaction evidence="4">
        <text>L-phenylalanyl-tRNA(Phe) + an N-terminal L-alpha-aminoacyl-[protein] = an N-terminal L-phenylalanyl-L-alpha-aminoacyl-[protein] + tRNA(Phe)</text>
        <dbReference type="Rhea" id="RHEA:43632"/>
        <dbReference type="Rhea" id="RHEA-COMP:9668"/>
        <dbReference type="Rhea" id="RHEA-COMP:9699"/>
        <dbReference type="Rhea" id="RHEA-COMP:10636"/>
        <dbReference type="Rhea" id="RHEA-COMP:10637"/>
        <dbReference type="ChEBI" id="CHEBI:78442"/>
        <dbReference type="ChEBI" id="CHEBI:78531"/>
        <dbReference type="ChEBI" id="CHEBI:78597"/>
        <dbReference type="ChEBI" id="CHEBI:83561"/>
        <dbReference type="EC" id="2.3.2.6"/>
    </reaction>
</comment>
<comment type="subcellular location">
    <subcellularLocation>
        <location evidence="4">Cytoplasm</location>
    </subcellularLocation>
</comment>
<dbReference type="InterPro" id="IPR016181">
    <property type="entry name" value="Acyl_CoA_acyltransferase"/>
</dbReference>
<dbReference type="PANTHER" id="PTHR30098:SF2">
    <property type="entry name" value="LEUCYL_PHENYLALANYL-TRNA--PROTEIN TRANSFERASE"/>
    <property type="match status" value="1"/>
</dbReference>
<reference evidence="5" key="1">
    <citation type="submission" date="2021-08" db="EMBL/GenBank/DDBJ databases">
        <title>Comparative analyses of Brucepasteria parasyntrophica and Teretinema zuelzerae.</title>
        <authorList>
            <person name="Song Y."/>
            <person name="Brune A."/>
        </authorList>
    </citation>
    <scope>NUCLEOTIDE SEQUENCE</scope>
    <source>
        <strain evidence="5">DSM 1903</strain>
    </source>
</reference>
<dbReference type="Gene3D" id="3.30.70.3550">
    <property type="entry name" value="Leucyl/phenylalanyl-tRNA-protein transferase, N-terminal domain"/>
    <property type="match status" value="1"/>
</dbReference>
<dbReference type="Proteomes" id="UP001198163">
    <property type="component" value="Unassembled WGS sequence"/>
</dbReference>
<evidence type="ECO:0000256" key="3">
    <source>
        <dbReference type="ARBA" id="ARBA00023315"/>
    </source>
</evidence>
<dbReference type="EMBL" id="JAINWA010000003">
    <property type="protein sequence ID" value="MCD1655573.1"/>
    <property type="molecule type" value="Genomic_DNA"/>
</dbReference>
<dbReference type="Pfam" id="PF03588">
    <property type="entry name" value="Leu_Phe_trans"/>
    <property type="match status" value="1"/>
</dbReference>
<sequence length="273" mass="30538">MACRLPKIFDSQSRCDPAFPYLELDEYFPFPEPEDACGSVVAVGGNLSPGMIVSAYTQGIFPWFNDDDPLYWQSPDPRFVILPESFHVPSRLERTVKKSPFQIRTDTAFERVIGCCSGVVRKNQQGSWITEDMMDAYIELHHEGLAHSVEAWQDGRLVGGFYGILMGGVFFGESMFTRADDAAKTAFTVFARHFFEKMGGVLIDSQVYTDHMARFGGINISRSAYLRKLRGALGFEVHAETDQSENRERLLAGRGIWPPDVLAEPGRAFNSAG</sequence>
<organism evidence="5 6">
    <name type="scientific">Teretinema zuelzerae</name>
    <dbReference type="NCBI Taxonomy" id="156"/>
    <lineage>
        <taxon>Bacteria</taxon>
        <taxon>Pseudomonadati</taxon>
        <taxon>Spirochaetota</taxon>
        <taxon>Spirochaetia</taxon>
        <taxon>Spirochaetales</taxon>
        <taxon>Treponemataceae</taxon>
        <taxon>Teretinema</taxon>
    </lineage>
</organism>
<evidence type="ECO:0000256" key="2">
    <source>
        <dbReference type="ARBA" id="ARBA00022679"/>
    </source>
</evidence>
<dbReference type="NCBIfam" id="TIGR00667">
    <property type="entry name" value="aat"/>
    <property type="match status" value="1"/>
</dbReference>
<dbReference type="Gene3D" id="3.40.630.70">
    <property type="entry name" value="Leucyl/phenylalanyl-tRNA-protein transferase, C-terminal domain"/>
    <property type="match status" value="1"/>
</dbReference>
<evidence type="ECO:0000256" key="4">
    <source>
        <dbReference type="HAMAP-Rule" id="MF_00688"/>
    </source>
</evidence>
<keyword evidence="6" id="KW-1185">Reference proteome</keyword>
<dbReference type="EC" id="2.3.2.6" evidence="4"/>
<dbReference type="SUPFAM" id="SSF55729">
    <property type="entry name" value="Acyl-CoA N-acyltransferases (Nat)"/>
    <property type="match status" value="1"/>
</dbReference>
<dbReference type="RefSeq" id="WP_230756980.1">
    <property type="nucleotide sequence ID" value="NZ_JAINWA010000003.1"/>
</dbReference>
<comment type="catalytic activity">
    <reaction evidence="4">
        <text>N-terminal L-lysyl-[protein] + L-leucyl-tRNA(Leu) = N-terminal L-leucyl-L-lysyl-[protein] + tRNA(Leu) + H(+)</text>
        <dbReference type="Rhea" id="RHEA:12340"/>
        <dbReference type="Rhea" id="RHEA-COMP:9613"/>
        <dbReference type="Rhea" id="RHEA-COMP:9622"/>
        <dbReference type="Rhea" id="RHEA-COMP:12670"/>
        <dbReference type="Rhea" id="RHEA-COMP:12671"/>
        <dbReference type="ChEBI" id="CHEBI:15378"/>
        <dbReference type="ChEBI" id="CHEBI:65249"/>
        <dbReference type="ChEBI" id="CHEBI:78442"/>
        <dbReference type="ChEBI" id="CHEBI:78494"/>
        <dbReference type="ChEBI" id="CHEBI:133043"/>
        <dbReference type="EC" id="2.3.2.6"/>
    </reaction>
</comment>
<evidence type="ECO:0000313" key="6">
    <source>
        <dbReference type="Proteomes" id="UP001198163"/>
    </source>
</evidence>
<dbReference type="GO" id="GO:0005737">
    <property type="term" value="C:cytoplasm"/>
    <property type="evidence" value="ECO:0007669"/>
    <property type="project" value="UniProtKB-SubCell"/>
</dbReference>
<comment type="catalytic activity">
    <reaction evidence="4">
        <text>N-terminal L-arginyl-[protein] + L-leucyl-tRNA(Leu) = N-terminal L-leucyl-L-arginyl-[protein] + tRNA(Leu) + H(+)</text>
        <dbReference type="Rhea" id="RHEA:50416"/>
        <dbReference type="Rhea" id="RHEA-COMP:9613"/>
        <dbReference type="Rhea" id="RHEA-COMP:9622"/>
        <dbReference type="Rhea" id="RHEA-COMP:12672"/>
        <dbReference type="Rhea" id="RHEA-COMP:12673"/>
        <dbReference type="ChEBI" id="CHEBI:15378"/>
        <dbReference type="ChEBI" id="CHEBI:64719"/>
        <dbReference type="ChEBI" id="CHEBI:78442"/>
        <dbReference type="ChEBI" id="CHEBI:78494"/>
        <dbReference type="ChEBI" id="CHEBI:133044"/>
        <dbReference type="EC" id="2.3.2.6"/>
    </reaction>
</comment>
<dbReference type="InterPro" id="IPR042221">
    <property type="entry name" value="Leu/Phe-tRNA_Trfase_N"/>
</dbReference>
<dbReference type="GO" id="GO:0030163">
    <property type="term" value="P:protein catabolic process"/>
    <property type="evidence" value="ECO:0007669"/>
    <property type="project" value="UniProtKB-UniRule"/>
</dbReference>
<protein>
    <recommendedName>
        <fullName evidence="4">Leucyl/phenylalanyl-tRNA--protein transferase</fullName>
        <ecNumber evidence="4">2.3.2.6</ecNumber>
    </recommendedName>
    <alternativeName>
        <fullName evidence="4">L/F-transferase</fullName>
    </alternativeName>
    <alternativeName>
        <fullName evidence="4">Leucyltransferase</fullName>
    </alternativeName>
    <alternativeName>
        <fullName evidence="4">Phenyalanyltransferase</fullName>
    </alternativeName>
</protein>
<name>A0AAE3JJI8_9SPIR</name>
<comment type="caution">
    <text evidence="5">The sequence shown here is derived from an EMBL/GenBank/DDBJ whole genome shotgun (WGS) entry which is preliminary data.</text>
</comment>
<keyword evidence="1 4" id="KW-0963">Cytoplasm</keyword>
<dbReference type="GO" id="GO:0008914">
    <property type="term" value="F:leucyl-tRNA--protein transferase activity"/>
    <property type="evidence" value="ECO:0007669"/>
    <property type="project" value="UniProtKB-UniRule"/>
</dbReference>
<proteinExistence type="inferred from homology"/>
<dbReference type="PANTHER" id="PTHR30098">
    <property type="entry name" value="LEUCYL/PHENYLALANYL-TRNA--PROTEIN TRANSFERASE"/>
    <property type="match status" value="1"/>
</dbReference>
<gene>
    <name evidence="4 5" type="primary">aat</name>
    <name evidence="5" type="ORF">K7J14_12805</name>
</gene>
<comment type="function">
    <text evidence="4">Functions in the N-end rule pathway of protein degradation where it conjugates Leu, Phe and, less efficiently, Met from aminoacyl-tRNAs to the N-termini of proteins containing an N-terminal arginine or lysine.</text>
</comment>